<dbReference type="InterPro" id="IPR001509">
    <property type="entry name" value="Epimerase_deHydtase"/>
</dbReference>
<dbReference type="SUPFAM" id="SSF51735">
    <property type="entry name" value="NAD(P)-binding Rossmann-fold domains"/>
    <property type="match status" value="1"/>
</dbReference>
<evidence type="ECO:0000259" key="2">
    <source>
        <dbReference type="Pfam" id="PF01370"/>
    </source>
</evidence>
<feature type="domain" description="NAD-dependent epimerase/dehydratase" evidence="2">
    <location>
        <begin position="6"/>
        <end position="215"/>
    </location>
</feature>
<reference evidence="4 5" key="1">
    <citation type="submission" date="2020-07" db="EMBL/GenBank/DDBJ databases">
        <title>Streptomyces isolated from Indian soil.</title>
        <authorList>
            <person name="Mandal S."/>
            <person name="Maiti P.K."/>
        </authorList>
    </citation>
    <scope>NUCLEOTIDE SEQUENCE [LARGE SCALE GENOMIC DNA]</scope>
    <source>
        <strain evidence="4 5">PSKA54</strain>
    </source>
</reference>
<protein>
    <submittedName>
        <fullName evidence="4">TIGR01777 family protein</fullName>
    </submittedName>
</protein>
<dbReference type="Gene3D" id="3.40.50.720">
    <property type="entry name" value="NAD(P)-binding Rossmann-like Domain"/>
    <property type="match status" value="1"/>
</dbReference>
<dbReference type="PANTHER" id="PTHR11092">
    <property type="entry name" value="SUGAR NUCLEOTIDE EPIMERASE RELATED"/>
    <property type="match status" value="1"/>
</dbReference>
<dbReference type="Pfam" id="PF01370">
    <property type="entry name" value="Epimerase"/>
    <property type="match status" value="1"/>
</dbReference>
<evidence type="ECO:0000313" key="4">
    <source>
        <dbReference type="EMBL" id="MBA4860227.1"/>
    </source>
</evidence>
<dbReference type="NCBIfam" id="TIGR01777">
    <property type="entry name" value="yfcH"/>
    <property type="match status" value="1"/>
</dbReference>
<dbReference type="Pfam" id="PF08338">
    <property type="entry name" value="DUF1731"/>
    <property type="match status" value="1"/>
</dbReference>
<dbReference type="PANTHER" id="PTHR11092:SF0">
    <property type="entry name" value="EPIMERASE FAMILY PROTEIN SDR39U1"/>
    <property type="match status" value="1"/>
</dbReference>
<evidence type="ECO:0000313" key="5">
    <source>
        <dbReference type="Proteomes" id="UP000586976"/>
    </source>
</evidence>
<gene>
    <name evidence="4" type="ORF">H1V43_02285</name>
</gene>
<dbReference type="InterPro" id="IPR010099">
    <property type="entry name" value="SDR39U1"/>
</dbReference>
<dbReference type="Proteomes" id="UP000586976">
    <property type="component" value="Unassembled WGS sequence"/>
</dbReference>
<organism evidence="4 5">
    <name type="scientific">Streptomyces himalayensis subsp. aureolus</name>
    <dbReference type="NCBI Taxonomy" id="2758039"/>
    <lineage>
        <taxon>Bacteria</taxon>
        <taxon>Bacillati</taxon>
        <taxon>Actinomycetota</taxon>
        <taxon>Actinomycetes</taxon>
        <taxon>Kitasatosporales</taxon>
        <taxon>Streptomycetaceae</taxon>
        <taxon>Streptomyces</taxon>
        <taxon>Streptomyces himalayensis</taxon>
    </lineage>
</organism>
<sequence>MQRSRIAVAGSTGLIGTALVRSLTADGHEVVRLVRRPPRAPDEVQWDPMRQYVDTAGLAGCDALVNLAGAGIGAHRWTAAYKREIRDSRVLGTAALADAVASLDEPPRVFLSAGAIGFYGDTGERPVDESAPPGEGFLPSMAVEWEEAAAAAEEAGVRTVFARTGLVVARGGGAWGRLFPLFRAGLGGRLGDGQQYWSFIALHDEVAALRHLLDTEELSGPVNLTAPHPVTNREVTAAMGRVLHRPAVFPVPAPVLRAVLGELAREVLTSQRVLPARLLESGFAFAFPRIEDAVRAALT</sequence>
<proteinExistence type="inferred from homology"/>
<dbReference type="InterPro" id="IPR036291">
    <property type="entry name" value="NAD(P)-bd_dom_sf"/>
</dbReference>
<accession>A0A7W2CWH4</accession>
<dbReference type="AlphaFoldDB" id="A0A7W2CWH4"/>
<keyword evidence="5" id="KW-1185">Reference proteome</keyword>
<dbReference type="RefSeq" id="WP_181862348.1">
    <property type="nucleotide sequence ID" value="NZ_JACEQY010000001.1"/>
</dbReference>
<dbReference type="EMBL" id="JACEQY010000001">
    <property type="protein sequence ID" value="MBA4860227.1"/>
    <property type="molecule type" value="Genomic_DNA"/>
</dbReference>
<comment type="similarity">
    <text evidence="1">Belongs to the NAD(P)-dependent epimerase/dehydratase family. SDR39U1 subfamily.</text>
</comment>
<name>A0A7W2CWH4_9ACTN</name>
<dbReference type="InterPro" id="IPR013549">
    <property type="entry name" value="DUF1731"/>
</dbReference>
<evidence type="ECO:0000259" key="3">
    <source>
        <dbReference type="Pfam" id="PF08338"/>
    </source>
</evidence>
<comment type="caution">
    <text evidence="4">The sequence shown here is derived from an EMBL/GenBank/DDBJ whole genome shotgun (WGS) entry which is preliminary data.</text>
</comment>
<evidence type="ECO:0000256" key="1">
    <source>
        <dbReference type="ARBA" id="ARBA00009353"/>
    </source>
</evidence>
<feature type="domain" description="DUF1731" evidence="3">
    <location>
        <begin position="251"/>
        <end position="296"/>
    </location>
</feature>